<dbReference type="RefSeq" id="XP_052133683.1">
    <property type="nucleotide sequence ID" value="XM_052277723.1"/>
</dbReference>
<dbReference type="AlphaFoldDB" id="A0A6J1TMQ0"/>
<dbReference type="Proteomes" id="UP000504606">
    <property type="component" value="Unplaced"/>
</dbReference>
<name>A0A6J1TMQ0_FRAOC</name>
<reference evidence="2 3" key="1">
    <citation type="submission" date="2025-04" db="UniProtKB">
        <authorList>
            <consortium name="RefSeq"/>
        </authorList>
    </citation>
    <scope>IDENTIFICATION</scope>
    <source>
        <tissue evidence="2 3">Whole organism</tissue>
    </source>
</reference>
<evidence type="ECO:0000313" key="5">
    <source>
        <dbReference type="RefSeq" id="XP_052133683.1"/>
    </source>
</evidence>
<evidence type="ECO:0000313" key="2">
    <source>
        <dbReference type="RefSeq" id="XP_026292095.1"/>
    </source>
</evidence>
<proteinExistence type="predicted"/>
<keyword evidence="1" id="KW-1185">Reference proteome</keyword>
<evidence type="ECO:0000313" key="1">
    <source>
        <dbReference type="Proteomes" id="UP000504606"/>
    </source>
</evidence>
<dbReference type="RefSeq" id="XP_026292095.1">
    <property type="nucleotide sequence ID" value="XM_026436310.2"/>
</dbReference>
<dbReference type="GeneID" id="113216561"/>
<evidence type="ECO:0000313" key="4">
    <source>
        <dbReference type="RefSeq" id="XP_026292108.1"/>
    </source>
</evidence>
<organism evidence="1 3">
    <name type="scientific">Frankliniella occidentalis</name>
    <name type="common">Western flower thrips</name>
    <name type="synonym">Euthrips occidentalis</name>
    <dbReference type="NCBI Taxonomy" id="133901"/>
    <lineage>
        <taxon>Eukaryota</taxon>
        <taxon>Metazoa</taxon>
        <taxon>Ecdysozoa</taxon>
        <taxon>Arthropoda</taxon>
        <taxon>Hexapoda</taxon>
        <taxon>Insecta</taxon>
        <taxon>Pterygota</taxon>
        <taxon>Neoptera</taxon>
        <taxon>Paraneoptera</taxon>
        <taxon>Thysanoptera</taxon>
        <taxon>Terebrantia</taxon>
        <taxon>Thripoidea</taxon>
        <taxon>Thripidae</taxon>
        <taxon>Frankliniella</taxon>
    </lineage>
</organism>
<protein>
    <submittedName>
        <fullName evidence="2 3">Uncharacterized protein LOC113216561 isoform X1</fullName>
    </submittedName>
</protein>
<dbReference type="KEGG" id="foc:113216561"/>
<sequence length="395" mass="45251">MVEAALPSPGSACPVDLQSKMGSEAQRKLFQRRPREARAILRDALRREIAAVRHAVEAFKAGSMVPLDRQVPYVNQAVNILKSQSSELSLKVNTSTSTGEDKLMKAQVWLSDNNCSQQAEVARLALYLLRTKGRLSKVENSSDSTRFDIGVNLYNSDSHEMTREKREYLANNEELCMAKKVRSLCCSKDPEWTARLLQVIAPRLEWITVNNIGPEHMRILSTMPRLRRLRLWLANDDFAWDDLGPFQWDDEGRFNVANNDPKDSTRPFWFEELSADSTAGIVRLKADMPRQVILPLIVQHRRTLRELTLDVALPPQPGQEFIERQERRWVRNCHDVPQRLAELLERFSFPSLRLVVLWRLGSHFNDEEHAICGRQVRAVRRVFGPKVTVLCASCG</sequence>
<gene>
    <name evidence="2 3 4 5" type="primary">LOC113216561</name>
</gene>
<dbReference type="OrthoDB" id="10524997at2759"/>
<accession>A0A6J1TMQ0</accession>
<dbReference type="RefSeq" id="XP_026292108.1">
    <property type="nucleotide sequence ID" value="XM_026436323.2"/>
</dbReference>
<evidence type="ECO:0000313" key="3">
    <source>
        <dbReference type="RefSeq" id="XP_026292101.1"/>
    </source>
</evidence>
<dbReference type="RefSeq" id="XP_026292101.1">
    <property type="nucleotide sequence ID" value="XM_026436316.2"/>
</dbReference>